<feature type="domain" description="HTH araC/xylS-type" evidence="3">
    <location>
        <begin position="224"/>
        <end position="322"/>
    </location>
</feature>
<evidence type="ECO:0000256" key="1">
    <source>
        <dbReference type="ARBA" id="ARBA00023015"/>
    </source>
</evidence>
<dbReference type="SMART" id="SM00342">
    <property type="entry name" value="HTH_ARAC"/>
    <property type="match status" value="1"/>
</dbReference>
<sequence length="339" mass="36698">MEPPARKPLRIGFILANDFTLSAFSLFVDTLRLAGDEGDRSGKVHCDWDVLSANGHLIRSSTGVEVAPTAALADPRRFTHVAVVGGLLRDPEPVGAAALAFLRKAAQENVPLIGVCTGTFILARAGLMRARKVCVSWYHLEEFRSEFPDNTPIADRLFFVDGNRITCSGGAGAADLAALLVERHLGLAMKQKALDVLQIEKARAPSDPQPHVPVARPVSDKRVRRALLIMEQSMADPLPISEIASRCGLSTRGLERLFMNALNTRPNAAYVRLRLEVAHQMVVTTAKSMIEIGGVTGFTHSSNFSRRFKEAFGISPIALRRNGRGRPAASENSVGANFG</sequence>
<evidence type="ECO:0000259" key="3">
    <source>
        <dbReference type="PROSITE" id="PS01124"/>
    </source>
</evidence>
<reference evidence="5" key="1">
    <citation type="journal article" date="2019" name="Int. J. Syst. Evol. Microbiol.">
        <title>The Global Catalogue of Microorganisms (GCM) 10K type strain sequencing project: providing services to taxonomists for standard genome sequencing and annotation.</title>
        <authorList>
            <consortium name="The Broad Institute Genomics Platform"/>
            <consortium name="The Broad Institute Genome Sequencing Center for Infectious Disease"/>
            <person name="Wu L."/>
            <person name="Ma J."/>
        </authorList>
    </citation>
    <scope>NUCLEOTIDE SEQUENCE [LARGE SCALE GENOMIC DNA]</scope>
    <source>
        <strain evidence="5">NBRC 101365</strain>
    </source>
</reference>
<dbReference type="RefSeq" id="WP_284314827.1">
    <property type="nucleotide sequence ID" value="NZ_BSPC01000054.1"/>
</dbReference>
<dbReference type="Pfam" id="PF12833">
    <property type="entry name" value="HTH_18"/>
    <property type="match status" value="1"/>
</dbReference>
<dbReference type="InterPro" id="IPR052158">
    <property type="entry name" value="INH-QAR"/>
</dbReference>
<organism evidence="4 5">
    <name type="scientific">Labrys miyagiensis</name>
    <dbReference type="NCBI Taxonomy" id="346912"/>
    <lineage>
        <taxon>Bacteria</taxon>
        <taxon>Pseudomonadati</taxon>
        <taxon>Pseudomonadota</taxon>
        <taxon>Alphaproteobacteria</taxon>
        <taxon>Hyphomicrobiales</taxon>
        <taxon>Xanthobacteraceae</taxon>
        <taxon>Labrys</taxon>
    </lineage>
</organism>
<evidence type="ECO:0000256" key="2">
    <source>
        <dbReference type="ARBA" id="ARBA00023163"/>
    </source>
</evidence>
<dbReference type="InterPro" id="IPR002818">
    <property type="entry name" value="DJ-1/PfpI"/>
</dbReference>
<dbReference type="PANTHER" id="PTHR43130:SF3">
    <property type="entry name" value="HTH-TYPE TRANSCRIPTIONAL REGULATOR RV1931C"/>
    <property type="match status" value="1"/>
</dbReference>
<protein>
    <submittedName>
        <fullName evidence="4">AraC family transcriptional regulator</fullName>
    </submittedName>
</protein>
<dbReference type="Gene3D" id="3.40.50.880">
    <property type="match status" value="1"/>
</dbReference>
<accession>A0ABQ6CQ14</accession>
<dbReference type="Gene3D" id="1.10.10.60">
    <property type="entry name" value="Homeodomain-like"/>
    <property type="match status" value="1"/>
</dbReference>
<name>A0ABQ6CQ14_9HYPH</name>
<keyword evidence="2" id="KW-0804">Transcription</keyword>
<dbReference type="CDD" id="cd03136">
    <property type="entry name" value="GATase1_AraC_ArgR_like"/>
    <property type="match status" value="1"/>
</dbReference>
<dbReference type="Pfam" id="PF01965">
    <property type="entry name" value="DJ-1_PfpI"/>
    <property type="match status" value="1"/>
</dbReference>
<proteinExistence type="predicted"/>
<keyword evidence="5" id="KW-1185">Reference proteome</keyword>
<dbReference type="Proteomes" id="UP001156882">
    <property type="component" value="Unassembled WGS sequence"/>
</dbReference>
<comment type="caution">
    <text evidence="4">The sequence shown here is derived from an EMBL/GenBank/DDBJ whole genome shotgun (WGS) entry which is preliminary data.</text>
</comment>
<dbReference type="InterPro" id="IPR018060">
    <property type="entry name" value="HTH_AraC"/>
</dbReference>
<dbReference type="SUPFAM" id="SSF46689">
    <property type="entry name" value="Homeodomain-like"/>
    <property type="match status" value="2"/>
</dbReference>
<dbReference type="SUPFAM" id="SSF52317">
    <property type="entry name" value="Class I glutamine amidotransferase-like"/>
    <property type="match status" value="1"/>
</dbReference>
<dbReference type="EMBL" id="BSPC01000054">
    <property type="protein sequence ID" value="GLS21829.1"/>
    <property type="molecule type" value="Genomic_DNA"/>
</dbReference>
<dbReference type="PANTHER" id="PTHR43130">
    <property type="entry name" value="ARAC-FAMILY TRANSCRIPTIONAL REGULATOR"/>
    <property type="match status" value="1"/>
</dbReference>
<gene>
    <name evidence="4" type="ORF">GCM10007874_48460</name>
</gene>
<keyword evidence="1" id="KW-0805">Transcription regulation</keyword>
<dbReference type="InterPro" id="IPR009057">
    <property type="entry name" value="Homeodomain-like_sf"/>
</dbReference>
<evidence type="ECO:0000313" key="4">
    <source>
        <dbReference type="EMBL" id="GLS21829.1"/>
    </source>
</evidence>
<dbReference type="InterPro" id="IPR029062">
    <property type="entry name" value="Class_I_gatase-like"/>
</dbReference>
<evidence type="ECO:0000313" key="5">
    <source>
        <dbReference type="Proteomes" id="UP001156882"/>
    </source>
</evidence>
<dbReference type="PROSITE" id="PS01124">
    <property type="entry name" value="HTH_ARAC_FAMILY_2"/>
    <property type="match status" value="1"/>
</dbReference>